<protein>
    <submittedName>
        <fullName evidence="2">Uncharacterized protein</fullName>
    </submittedName>
</protein>
<keyword evidence="3" id="KW-1185">Reference proteome</keyword>
<dbReference type="Proteomes" id="UP000292886">
    <property type="component" value="Chromosome"/>
</dbReference>
<evidence type="ECO:0000313" key="3">
    <source>
        <dbReference type="Proteomes" id="UP000292886"/>
    </source>
</evidence>
<dbReference type="KEGG" id="wei:EQG49_01120"/>
<organism evidence="2 3">
    <name type="scientific">Periweissella cryptocerci</name>
    <dbReference type="NCBI Taxonomy" id="2506420"/>
    <lineage>
        <taxon>Bacteria</taxon>
        <taxon>Bacillati</taxon>
        <taxon>Bacillota</taxon>
        <taxon>Bacilli</taxon>
        <taxon>Lactobacillales</taxon>
        <taxon>Lactobacillaceae</taxon>
        <taxon>Periweissella</taxon>
    </lineage>
</organism>
<accession>A0A4P6YRB4</accession>
<evidence type="ECO:0000256" key="1">
    <source>
        <dbReference type="SAM" id="SignalP"/>
    </source>
</evidence>
<gene>
    <name evidence="2" type="ORF">EQG49_01120</name>
</gene>
<sequence length="61" mass="6789">MYKSRLITLTIITLSLTLALSHTPVHATAIETSTNKITSLSVSNRKTTSTLDLIVDWFKKL</sequence>
<proteinExistence type="predicted"/>
<name>A0A4P6YRB4_9LACO</name>
<dbReference type="RefSeq" id="WP_133362231.1">
    <property type="nucleotide sequence ID" value="NZ_CP037940.1"/>
</dbReference>
<evidence type="ECO:0000313" key="2">
    <source>
        <dbReference type="EMBL" id="QBO35151.1"/>
    </source>
</evidence>
<dbReference type="AlphaFoldDB" id="A0A4P6YRB4"/>
<feature type="chain" id="PRO_5038392076" evidence="1">
    <location>
        <begin position="28"/>
        <end position="61"/>
    </location>
</feature>
<reference evidence="3" key="1">
    <citation type="submission" date="2019-03" db="EMBL/GenBank/DDBJ databases">
        <title>Weissella sp. 26KH-42 Genome sequencing.</title>
        <authorList>
            <person name="Heo J."/>
            <person name="Kim S.-J."/>
            <person name="Kim J.-S."/>
            <person name="Hong S.-B."/>
            <person name="Kwon S.-W."/>
        </authorList>
    </citation>
    <scope>NUCLEOTIDE SEQUENCE [LARGE SCALE GENOMIC DNA]</scope>
    <source>
        <strain evidence="3">26KH-42</strain>
    </source>
</reference>
<feature type="signal peptide" evidence="1">
    <location>
        <begin position="1"/>
        <end position="27"/>
    </location>
</feature>
<dbReference type="EMBL" id="CP037940">
    <property type="protein sequence ID" value="QBO35151.1"/>
    <property type="molecule type" value="Genomic_DNA"/>
</dbReference>
<keyword evidence="1" id="KW-0732">Signal</keyword>